<dbReference type="Gene3D" id="3.40.50.880">
    <property type="match status" value="1"/>
</dbReference>
<keyword evidence="2" id="KW-0315">Glutamine amidotransferase</keyword>
<accession>A0A6J4NUT6</accession>
<keyword evidence="2" id="KW-0808">Transferase</keyword>
<proteinExistence type="predicted"/>
<sequence length="230" mass="25114">MLIGILQTGHAPDALRPIHGNYPDLFQTLLRDRGFDFRTFAVVDGEFPQGPHDAEGWLITGSRHGAYEDHPWIPPLEQLIRDIEEAGVPLVGVCFGHQIIAQTLGGRVEKFPGGWSVGRTEYDWGGETIALNAWHQDQVTQKPEGAEVLATSPFCANAALVYGKDNPWAFTVQAHPEFSGPFLGDLIDKRGRGLVPDPLLDAAKASLAAPVDDARLADQIARFFKERAAA</sequence>
<evidence type="ECO:0000313" key="2">
    <source>
        <dbReference type="EMBL" id="CAA9392968.1"/>
    </source>
</evidence>
<protein>
    <submittedName>
        <fullName evidence="2">Glutamine amidotransferase, class I</fullName>
    </submittedName>
</protein>
<dbReference type="PROSITE" id="PS51273">
    <property type="entry name" value="GATASE_TYPE_1"/>
    <property type="match status" value="1"/>
</dbReference>
<dbReference type="CDD" id="cd01741">
    <property type="entry name" value="GATase1_1"/>
    <property type="match status" value="1"/>
</dbReference>
<dbReference type="GO" id="GO:0005829">
    <property type="term" value="C:cytosol"/>
    <property type="evidence" value="ECO:0007669"/>
    <property type="project" value="TreeGrafter"/>
</dbReference>
<evidence type="ECO:0000259" key="1">
    <source>
        <dbReference type="Pfam" id="PF00117"/>
    </source>
</evidence>
<reference evidence="2" key="1">
    <citation type="submission" date="2020-02" db="EMBL/GenBank/DDBJ databases">
        <authorList>
            <person name="Meier V. D."/>
        </authorList>
    </citation>
    <scope>NUCLEOTIDE SEQUENCE</scope>
    <source>
        <strain evidence="2">AVDCRST_MAG15</strain>
    </source>
</reference>
<name>A0A6J4NUT6_9RHOB</name>
<dbReference type="GO" id="GO:0016740">
    <property type="term" value="F:transferase activity"/>
    <property type="evidence" value="ECO:0007669"/>
    <property type="project" value="UniProtKB-KW"/>
</dbReference>
<dbReference type="AlphaFoldDB" id="A0A6J4NUT6"/>
<gene>
    <name evidence="2" type="ORF">AVDCRST_MAG15-550</name>
</gene>
<dbReference type="InterPro" id="IPR017926">
    <property type="entry name" value="GATASE"/>
</dbReference>
<dbReference type="PANTHER" id="PTHR42695">
    <property type="entry name" value="GLUTAMINE AMIDOTRANSFERASE YLR126C-RELATED"/>
    <property type="match status" value="1"/>
</dbReference>
<dbReference type="InterPro" id="IPR029062">
    <property type="entry name" value="Class_I_gatase-like"/>
</dbReference>
<feature type="domain" description="Glutamine amidotransferase" evidence="1">
    <location>
        <begin position="77"/>
        <end position="179"/>
    </location>
</feature>
<dbReference type="EMBL" id="CADCUU010000078">
    <property type="protein sequence ID" value="CAA9392968.1"/>
    <property type="molecule type" value="Genomic_DNA"/>
</dbReference>
<organism evidence="2">
    <name type="scientific">uncultured Rubellimicrobium sp</name>
    <dbReference type="NCBI Taxonomy" id="543078"/>
    <lineage>
        <taxon>Bacteria</taxon>
        <taxon>Pseudomonadati</taxon>
        <taxon>Pseudomonadota</taxon>
        <taxon>Alphaproteobacteria</taxon>
        <taxon>Rhodobacterales</taxon>
        <taxon>Roseobacteraceae</taxon>
        <taxon>Rubellimicrobium</taxon>
        <taxon>environmental samples</taxon>
    </lineage>
</organism>
<dbReference type="InterPro" id="IPR044992">
    <property type="entry name" value="ChyE-like"/>
</dbReference>
<dbReference type="Pfam" id="PF00117">
    <property type="entry name" value="GATase"/>
    <property type="match status" value="1"/>
</dbReference>
<dbReference type="SUPFAM" id="SSF52317">
    <property type="entry name" value="Class I glutamine amidotransferase-like"/>
    <property type="match status" value="1"/>
</dbReference>
<dbReference type="PANTHER" id="PTHR42695:SF5">
    <property type="entry name" value="GLUTAMINE AMIDOTRANSFERASE YLR126C-RELATED"/>
    <property type="match status" value="1"/>
</dbReference>